<dbReference type="AlphaFoldDB" id="A0A5J4Z3H8"/>
<protein>
    <recommendedName>
        <fullName evidence="3">NADH dehydrogenase [ubiquinone] 1 alpha subcomplex subunit 7</fullName>
    </recommendedName>
</protein>
<keyword evidence="2" id="KW-1185">Reference proteome</keyword>
<reference evidence="2" key="1">
    <citation type="journal article" date="2019" name="Nat. Commun.">
        <title>Expansion of phycobilisome linker gene families in mesophilic red algae.</title>
        <authorList>
            <person name="Lee J."/>
            <person name="Kim D."/>
            <person name="Bhattacharya D."/>
            <person name="Yoon H.S."/>
        </authorList>
    </citation>
    <scope>NUCLEOTIDE SEQUENCE [LARGE SCALE GENOMIC DNA]</scope>
    <source>
        <strain evidence="2">CCMP 1328</strain>
    </source>
</reference>
<gene>
    <name evidence="1" type="ORF">FVE85_5393</name>
</gene>
<sequence>MALRPTRMLLSGAQSGANAGGLRGLIERMKTILTTGKILRQDLAEDTLRRPFQETHYRYPSPASQPKVQIPQGEYRKVFDINYSVRDSRRRITRETVEPYRTVSDLPPTPGKVWHMGALGYAGEFDKIKD</sequence>
<accession>A0A5J4Z3H8</accession>
<dbReference type="Proteomes" id="UP000324585">
    <property type="component" value="Unassembled WGS sequence"/>
</dbReference>
<evidence type="ECO:0000313" key="2">
    <source>
        <dbReference type="Proteomes" id="UP000324585"/>
    </source>
</evidence>
<proteinExistence type="predicted"/>
<evidence type="ECO:0008006" key="3">
    <source>
        <dbReference type="Google" id="ProtNLM"/>
    </source>
</evidence>
<organism evidence="1 2">
    <name type="scientific">Porphyridium purpureum</name>
    <name type="common">Red alga</name>
    <name type="synonym">Porphyridium cruentum</name>
    <dbReference type="NCBI Taxonomy" id="35688"/>
    <lineage>
        <taxon>Eukaryota</taxon>
        <taxon>Rhodophyta</taxon>
        <taxon>Bangiophyceae</taxon>
        <taxon>Porphyridiales</taxon>
        <taxon>Porphyridiaceae</taxon>
        <taxon>Porphyridium</taxon>
    </lineage>
</organism>
<comment type="caution">
    <text evidence="1">The sequence shown here is derived from an EMBL/GenBank/DDBJ whole genome shotgun (WGS) entry which is preliminary data.</text>
</comment>
<dbReference type="EMBL" id="VRMN01000001">
    <property type="protein sequence ID" value="KAA8497808.1"/>
    <property type="molecule type" value="Genomic_DNA"/>
</dbReference>
<name>A0A5J4Z3H8_PORPP</name>
<evidence type="ECO:0000313" key="1">
    <source>
        <dbReference type="EMBL" id="KAA8497808.1"/>
    </source>
</evidence>